<evidence type="ECO:0000313" key="3">
    <source>
        <dbReference type="EMBL" id="KZS10209.1"/>
    </source>
</evidence>
<feature type="region of interest" description="Disordered" evidence="1">
    <location>
        <begin position="752"/>
        <end position="774"/>
    </location>
</feature>
<proteinExistence type="predicted"/>
<feature type="compositionally biased region" description="Low complexity" evidence="1">
    <location>
        <begin position="290"/>
        <end position="302"/>
    </location>
</feature>
<dbReference type="PANTHER" id="PTHR48051:SF21">
    <property type="entry name" value="CALPONIN-HOMOLOGY (CH) DOMAIN-CONTAINING PROTEIN"/>
    <property type="match status" value="1"/>
</dbReference>
<dbReference type="Proteomes" id="UP000076858">
    <property type="component" value="Unassembled WGS sequence"/>
</dbReference>
<feature type="region of interest" description="Disordered" evidence="1">
    <location>
        <begin position="259"/>
        <end position="305"/>
    </location>
</feature>
<dbReference type="InterPro" id="IPR036872">
    <property type="entry name" value="CH_dom_sf"/>
</dbReference>
<gene>
    <name evidence="3" type="ORF">APZ42_025360</name>
</gene>
<accession>A0A0P5E2B9</accession>
<dbReference type="STRING" id="35525.A0A0P5E2B9"/>
<feature type="compositionally biased region" description="Pro residues" evidence="1">
    <location>
        <begin position="755"/>
        <end position="764"/>
    </location>
</feature>
<dbReference type="OrthoDB" id="6149831at2759"/>
<keyword evidence="2" id="KW-1133">Transmembrane helix</keyword>
<feature type="compositionally biased region" description="Low complexity" evidence="1">
    <location>
        <begin position="547"/>
        <end position="557"/>
    </location>
</feature>
<dbReference type="SUPFAM" id="SSF52058">
    <property type="entry name" value="L domain-like"/>
    <property type="match status" value="1"/>
</dbReference>
<sequence>MAGAIGSTVGPQSPLNRNLERLLEEAQISGELRVSCRRLREFPKVASKYNLHDTVYTDLSKNKLSELPSEITRFTALEKLNLYHNVIRFIPDTVTFLQCLTYLDISRNQLSVLPPYLCKLPLQVLLVSHNRLVSLPEEINQLSKLIELDASCNQLSHLPVQLGDLQHLEALNLRKNFLVELPRELMFLQLVTLDISVNRISALPVELRYMVSLVDLCVEHNPLASPPAHLCTRGRIHIFKYLEIEAIKEDRKRDILEGGDCRRLPRKPSTLPDSRFSANDPRRKRYTIDNSNGFGNCNNSSSKQPVVVDGLDMRWPQQSNQQNDVNLPTTETAPSFTPASLNHNHPVKTEDEDDDEQGNEERRRAARKILEHQMASQDDQRLPNHGQTYREYKESLRQQRSNVYKVRENSHTPSPDTPPLSGNHTVDYGRQLLLQMPQQQPQQRPEGFTPYKSWESNPNQTPASDSSTQPHPSSFALTGDFSRPLSLNLSHEESSKINVKAVQKEAVLSYVKAKTSPSSVAQPPPFRSPTTELLSPTLPYRSPPVVPSSTVESNNVTPPYRQPPPEPINGSRKIATVKAGPSILSRQNSLTNSTNGNQTPPPSNPSSHTAATASFTVRREMERQREEMEQIQHLRQCIEMRLKVTLPDDLSSALQDGVVLCHLANHVRPRSVASIHVPSPAVPKLTVAKCRRNVENFIEACRRIGVSETSLCAWEDVTTAPNTRRLLETVRVLLDPATLEKVPSDACIPFIAAPSNPPTPPPTPTLTLTPTESSPTPFELIDPADQTVDVNENDQNVKRSSLKTKRVTFVPDIVVEHVEPEESVVQAPSDSSCSPSAMDTDHKDLVRVSLTELWLSHSALLLVLLAAIVFYHWLPADQ</sequence>
<dbReference type="SMART" id="SM00033">
    <property type="entry name" value="CH"/>
    <property type="match status" value="1"/>
</dbReference>
<dbReference type="GO" id="GO:0005737">
    <property type="term" value="C:cytoplasm"/>
    <property type="evidence" value="ECO:0007669"/>
    <property type="project" value="TreeGrafter"/>
</dbReference>
<dbReference type="Gene3D" id="1.10.418.10">
    <property type="entry name" value="Calponin-like domain"/>
    <property type="match status" value="1"/>
</dbReference>
<dbReference type="SUPFAM" id="SSF47576">
    <property type="entry name" value="Calponin-homology domain, CH-domain"/>
    <property type="match status" value="1"/>
</dbReference>
<dbReference type="Pfam" id="PF13855">
    <property type="entry name" value="LRR_8"/>
    <property type="match status" value="1"/>
</dbReference>
<dbReference type="PROSITE" id="PS50021">
    <property type="entry name" value="CH"/>
    <property type="match status" value="1"/>
</dbReference>
<feature type="region of interest" description="Disordered" evidence="1">
    <location>
        <begin position="437"/>
        <end position="479"/>
    </location>
</feature>
<dbReference type="InterPro" id="IPR001611">
    <property type="entry name" value="Leu-rich_rpt"/>
</dbReference>
<keyword evidence="2" id="KW-0472">Membrane</keyword>
<feature type="region of interest" description="Disordered" evidence="1">
    <location>
        <begin position="318"/>
        <end position="362"/>
    </location>
</feature>
<feature type="region of interest" description="Disordered" evidence="1">
    <location>
        <begin position="513"/>
        <end position="572"/>
    </location>
</feature>
<feature type="region of interest" description="Disordered" evidence="1">
    <location>
        <begin position="586"/>
        <end position="610"/>
    </location>
</feature>
<dbReference type="AlphaFoldDB" id="A0A0P5E2B9"/>
<dbReference type="InterPro" id="IPR003591">
    <property type="entry name" value="Leu-rich_rpt_typical-subtyp"/>
</dbReference>
<dbReference type="InterPro" id="IPR050216">
    <property type="entry name" value="LRR_domain-containing"/>
</dbReference>
<feature type="compositionally biased region" description="Polar residues" evidence="1">
    <location>
        <begin position="318"/>
        <end position="343"/>
    </location>
</feature>
<dbReference type="SMART" id="SM00369">
    <property type="entry name" value="LRR_TYP"/>
    <property type="match status" value="5"/>
</dbReference>
<comment type="caution">
    <text evidence="3">The sequence shown here is derived from an EMBL/GenBank/DDBJ whole genome shotgun (WGS) entry which is preliminary data.</text>
</comment>
<dbReference type="PANTHER" id="PTHR48051">
    <property type="match status" value="1"/>
</dbReference>
<dbReference type="SMART" id="SM00364">
    <property type="entry name" value="LRR_BAC"/>
    <property type="match status" value="4"/>
</dbReference>
<feature type="compositionally biased region" description="Polar residues" evidence="1">
    <location>
        <begin position="454"/>
        <end position="476"/>
    </location>
</feature>
<evidence type="ECO:0000256" key="1">
    <source>
        <dbReference type="SAM" id="MobiDB-lite"/>
    </source>
</evidence>
<keyword evidence="2" id="KW-0812">Transmembrane</keyword>
<feature type="compositionally biased region" description="Polar residues" evidence="1">
    <location>
        <begin position="586"/>
        <end position="598"/>
    </location>
</feature>
<dbReference type="Pfam" id="PF00307">
    <property type="entry name" value="CH"/>
    <property type="match status" value="1"/>
</dbReference>
<keyword evidence="4" id="KW-1185">Reference proteome</keyword>
<reference evidence="3 4" key="1">
    <citation type="submission" date="2016-03" db="EMBL/GenBank/DDBJ databases">
        <title>EvidentialGene: Evidence-directed Construction of Genes on Genomes.</title>
        <authorList>
            <person name="Gilbert D.G."/>
            <person name="Choi J.-H."/>
            <person name="Mockaitis K."/>
            <person name="Colbourne J."/>
            <person name="Pfrender M."/>
        </authorList>
    </citation>
    <scope>NUCLEOTIDE SEQUENCE [LARGE SCALE GENOMIC DNA]</scope>
    <source>
        <strain evidence="3 4">Xinb3</strain>
        <tissue evidence="3">Complete organism</tissue>
    </source>
</reference>
<name>A0A0P5E2B9_9CRUS</name>
<evidence type="ECO:0000256" key="2">
    <source>
        <dbReference type="SAM" id="Phobius"/>
    </source>
</evidence>
<protein>
    <submittedName>
        <fullName evidence="3">Putative Leucine-rich-repeats and calponin domain protein</fullName>
    </submittedName>
</protein>
<dbReference type="InterPro" id="IPR032675">
    <property type="entry name" value="LRR_dom_sf"/>
</dbReference>
<feature type="region of interest" description="Disordered" evidence="1">
    <location>
        <begin position="404"/>
        <end position="425"/>
    </location>
</feature>
<dbReference type="Gene3D" id="3.80.10.10">
    <property type="entry name" value="Ribonuclease Inhibitor"/>
    <property type="match status" value="1"/>
</dbReference>
<dbReference type="InterPro" id="IPR001715">
    <property type="entry name" value="CH_dom"/>
</dbReference>
<evidence type="ECO:0000313" key="4">
    <source>
        <dbReference type="Proteomes" id="UP000076858"/>
    </source>
</evidence>
<organism evidence="3 4">
    <name type="scientific">Daphnia magna</name>
    <dbReference type="NCBI Taxonomy" id="35525"/>
    <lineage>
        <taxon>Eukaryota</taxon>
        <taxon>Metazoa</taxon>
        <taxon>Ecdysozoa</taxon>
        <taxon>Arthropoda</taxon>
        <taxon>Crustacea</taxon>
        <taxon>Branchiopoda</taxon>
        <taxon>Diplostraca</taxon>
        <taxon>Cladocera</taxon>
        <taxon>Anomopoda</taxon>
        <taxon>Daphniidae</taxon>
        <taxon>Daphnia</taxon>
    </lineage>
</organism>
<dbReference type="EMBL" id="LRGB01001868">
    <property type="protein sequence ID" value="KZS10209.1"/>
    <property type="molecule type" value="Genomic_DNA"/>
</dbReference>
<feature type="transmembrane region" description="Helical" evidence="2">
    <location>
        <begin position="853"/>
        <end position="874"/>
    </location>
</feature>
<dbReference type="CDD" id="cd21205">
    <property type="entry name" value="CH_LRCH"/>
    <property type="match status" value="1"/>
</dbReference>
<feature type="compositionally biased region" description="Low complexity" evidence="1">
    <location>
        <begin position="765"/>
        <end position="774"/>
    </location>
</feature>